<name>A0ABP7K7X1_9RHOB</name>
<evidence type="ECO:0000256" key="1">
    <source>
        <dbReference type="SAM" id="MobiDB-lite"/>
    </source>
</evidence>
<comment type="caution">
    <text evidence="2">The sequence shown here is derived from an EMBL/GenBank/DDBJ whole genome shotgun (WGS) entry which is preliminary data.</text>
</comment>
<dbReference type="Proteomes" id="UP001399917">
    <property type="component" value="Unassembled WGS sequence"/>
</dbReference>
<proteinExistence type="predicted"/>
<protein>
    <submittedName>
        <fullName evidence="2">Uncharacterized protein</fullName>
    </submittedName>
</protein>
<gene>
    <name evidence="2" type="ORF">GCM10022404_18720</name>
</gene>
<accession>A0ABP7K7X1</accession>
<evidence type="ECO:0000313" key="3">
    <source>
        <dbReference type="Proteomes" id="UP001399917"/>
    </source>
</evidence>
<evidence type="ECO:0000313" key="2">
    <source>
        <dbReference type="EMBL" id="GAA3868885.1"/>
    </source>
</evidence>
<feature type="region of interest" description="Disordered" evidence="1">
    <location>
        <begin position="23"/>
        <end position="45"/>
    </location>
</feature>
<reference evidence="3" key="1">
    <citation type="journal article" date="2019" name="Int. J. Syst. Evol. Microbiol.">
        <title>The Global Catalogue of Microorganisms (GCM) 10K type strain sequencing project: providing services to taxonomists for standard genome sequencing and annotation.</title>
        <authorList>
            <consortium name="The Broad Institute Genomics Platform"/>
            <consortium name="The Broad Institute Genome Sequencing Center for Infectious Disease"/>
            <person name="Wu L."/>
            <person name="Ma J."/>
        </authorList>
    </citation>
    <scope>NUCLEOTIDE SEQUENCE [LARGE SCALE GENOMIC DNA]</scope>
    <source>
        <strain evidence="3">JCM 17190</strain>
    </source>
</reference>
<keyword evidence="3" id="KW-1185">Reference proteome</keyword>
<organism evidence="2 3">
    <name type="scientific">Celeribacter arenosi</name>
    <dbReference type="NCBI Taxonomy" id="792649"/>
    <lineage>
        <taxon>Bacteria</taxon>
        <taxon>Pseudomonadati</taxon>
        <taxon>Pseudomonadota</taxon>
        <taxon>Alphaproteobacteria</taxon>
        <taxon>Rhodobacterales</taxon>
        <taxon>Roseobacteraceae</taxon>
        <taxon>Celeribacter</taxon>
    </lineage>
</organism>
<dbReference type="EMBL" id="BAABDF010000007">
    <property type="protein sequence ID" value="GAA3868885.1"/>
    <property type="molecule type" value="Genomic_DNA"/>
</dbReference>
<sequence>MSDNETVHGLPVLRDAGGRERAAVNGAQAAGIAGGQEGEKKRGEG</sequence>